<reference evidence="2" key="2">
    <citation type="submission" date="2023-04" db="EMBL/GenBank/DDBJ databases">
        <authorList>
            <person name="Bu L."/>
            <person name="Lu L."/>
            <person name="Laidemitt M.R."/>
            <person name="Zhang S.M."/>
            <person name="Mutuku M."/>
            <person name="Mkoji G."/>
            <person name="Steinauer M."/>
            <person name="Loker E.S."/>
        </authorList>
    </citation>
    <scope>NUCLEOTIDE SEQUENCE</scope>
    <source>
        <strain evidence="2">KasaAsao</strain>
        <tissue evidence="2">Whole Snail</tissue>
    </source>
</reference>
<dbReference type="EMBL" id="JASAOG010000016">
    <property type="protein sequence ID" value="KAK0064880.1"/>
    <property type="molecule type" value="Genomic_DNA"/>
</dbReference>
<feature type="compositionally biased region" description="Low complexity" evidence="1">
    <location>
        <begin position="32"/>
        <end position="44"/>
    </location>
</feature>
<evidence type="ECO:0000313" key="2">
    <source>
        <dbReference type="EMBL" id="KAK0064880.1"/>
    </source>
</evidence>
<evidence type="ECO:0000313" key="3">
    <source>
        <dbReference type="Proteomes" id="UP001233172"/>
    </source>
</evidence>
<proteinExistence type="predicted"/>
<organism evidence="2 3">
    <name type="scientific">Biomphalaria pfeifferi</name>
    <name type="common">Bloodfluke planorb</name>
    <name type="synonym">Freshwater snail</name>
    <dbReference type="NCBI Taxonomy" id="112525"/>
    <lineage>
        <taxon>Eukaryota</taxon>
        <taxon>Metazoa</taxon>
        <taxon>Spiralia</taxon>
        <taxon>Lophotrochozoa</taxon>
        <taxon>Mollusca</taxon>
        <taxon>Gastropoda</taxon>
        <taxon>Heterobranchia</taxon>
        <taxon>Euthyneura</taxon>
        <taxon>Panpulmonata</taxon>
        <taxon>Hygrophila</taxon>
        <taxon>Lymnaeoidea</taxon>
        <taxon>Planorbidae</taxon>
        <taxon>Biomphalaria</taxon>
    </lineage>
</organism>
<comment type="caution">
    <text evidence="2">The sequence shown here is derived from an EMBL/GenBank/DDBJ whole genome shotgun (WGS) entry which is preliminary data.</text>
</comment>
<reference evidence="2" key="1">
    <citation type="journal article" date="2023" name="PLoS Negl. Trop. Dis.">
        <title>A genome sequence for Biomphalaria pfeifferi, the major vector snail for the human-infecting parasite Schistosoma mansoni.</title>
        <authorList>
            <person name="Bu L."/>
            <person name="Lu L."/>
            <person name="Laidemitt M.R."/>
            <person name="Zhang S.M."/>
            <person name="Mutuku M."/>
            <person name="Mkoji G."/>
            <person name="Steinauer M."/>
            <person name="Loker E.S."/>
        </authorList>
    </citation>
    <scope>NUCLEOTIDE SEQUENCE</scope>
    <source>
        <strain evidence="2">KasaAsao</strain>
    </source>
</reference>
<dbReference type="AlphaFoldDB" id="A0AAD8FHU1"/>
<feature type="region of interest" description="Disordered" evidence="1">
    <location>
        <begin position="1"/>
        <end position="51"/>
    </location>
</feature>
<sequence length="51" mass="5295">FKQREHGIDSNDAAKHASLRDTDSGANDLLVSSCSATSPSQSPSLDVALPP</sequence>
<keyword evidence="3" id="KW-1185">Reference proteome</keyword>
<gene>
    <name evidence="2" type="ORF">Bpfe_005969</name>
</gene>
<evidence type="ECO:0000256" key="1">
    <source>
        <dbReference type="SAM" id="MobiDB-lite"/>
    </source>
</evidence>
<protein>
    <submittedName>
        <fullName evidence="2">Uncharacterized protein</fullName>
    </submittedName>
</protein>
<feature type="compositionally biased region" description="Basic and acidic residues" evidence="1">
    <location>
        <begin position="1"/>
        <end position="23"/>
    </location>
</feature>
<accession>A0AAD8FHU1</accession>
<dbReference type="Proteomes" id="UP001233172">
    <property type="component" value="Unassembled WGS sequence"/>
</dbReference>
<feature type="non-terminal residue" evidence="2">
    <location>
        <position position="1"/>
    </location>
</feature>
<name>A0AAD8FHU1_BIOPF</name>